<name>A0A450SZW7_9GAMM</name>
<organism evidence="2">
    <name type="scientific">Candidatus Kentrum sp. DK</name>
    <dbReference type="NCBI Taxonomy" id="2126562"/>
    <lineage>
        <taxon>Bacteria</taxon>
        <taxon>Pseudomonadati</taxon>
        <taxon>Pseudomonadota</taxon>
        <taxon>Gammaproteobacteria</taxon>
        <taxon>Candidatus Kentrum</taxon>
    </lineage>
</organism>
<accession>A0A450SZW7</accession>
<feature type="transmembrane region" description="Helical" evidence="1">
    <location>
        <begin position="91"/>
        <end position="111"/>
    </location>
</feature>
<dbReference type="EMBL" id="CAADEX010000086">
    <property type="protein sequence ID" value="VFJ59771.1"/>
    <property type="molecule type" value="Genomic_DNA"/>
</dbReference>
<dbReference type="AlphaFoldDB" id="A0A450SZW7"/>
<reference evidence="2" key="1">
    <citation type="submission" date="2019-02" db="EMBL/GenBank/DDBJ databases">
        <authorList>
            <person name="Gruber-Vodicka R. H."/>
            <person name="Seah K. B. B."/>
        </authorList>
    </citation>
    <scope>NUCLEOTIDE SEQUENCE</scope>
    <source>
        <strain evidence="2">BECK_DK47</strain>
    </source>
</reference>
<protein>
    <submittedName>
        <fullName evidence="2">Uncharacterized protein</fullName>
    </submittedName>
</protein>
<evidence type="ECO:0000313" key="2">
    <source>
        <dbReference type="EMBL" id="VFJ59771.1"/>
    </source>
</evidence>
<keyword evidence="1" id="KW-0472">Membrane</keyword>
<sequence>MRLCLVPTRLAGRNPTPARLRRIPICFSIRYTAPSQSSPLPEYREQTLLSRQIIPYAGVTPVGGIADIAALYGIIMNVIDLLAQHGLPLNLLGMAAFFPDLMFAVVFMPLFEKVQLLQDAARVLLFQVFENKMPLRGKRAALESGAPSGGPFLMHHFEIRKLCFSDTSR</sequence>
<keyword evidence="1" id="KW-1133">Transmembrane helix</keyword>
<evidence type="ECO:0000256" key="1">
    <source>
        <dbReference type="SAM" id="Phobius"/>
    </source>
</evidence>
<feature type="transmembrane region" description="Helical" evidence="1">
    <location>
        <begin position="53"/>
        <end position="79"/>
    </location>
</feature>
<gene>
    <name evidence="2" type="ORF">BECKDK2373B_GA0170837_10863</name>
</gene>
<keyword evidence="1" id="KW-0812">Transmembrane</keyword>
<proteinExistence type="predicted"/>